<evidence type="ECO:0000259" key="11">
    <source>
        <dbReference type="PROSITE" id="PS51278"/>
    </source>
</evidence>
<dbReference type="CDD" id="cd00714">
    <property type="entry name" value="GFAT"/>
    <property type="match status" value="1"/>
</dbReference>
<dbReference type="Gene3D" id="3.40.50.10490">
    <property type="entry name" value="Glucose-6-phosphate isomerase like protein, domain 1"/>
    <property type="match status" value="2"/>
</dbReference>
<feature type="initiator methionine" description="Removed" evidence="10">
    <location>
        <position position="1"/>
    </location>
</feature>
<evidence type="ECO:0000313" key="14">
    <source>
        <dbReference type="Proteomes" id="UP000664414"/>
    </source>
</evidence>
<evidence type="ECO:0000256" key="2">
    <source>
        <dbReference type="ARBA" id="ARBA00004496"/>
    </source>
</evidence>
<gene>
    <name evidence="10 13" type="primary">glmS</name>
    <name evidence="13" type="ORF">J0H12_03145</name>
</gene>
<comment type="catalytic activity">
    <reaction evidence="1 10">
        <text>D-fructose 6-phosphate + L-glutamine = D-glucosamine 6-phosphate + L-glutamate</text>
        <dbReference type="Rhea" id="RHEA:13237"/>
        <dbReference type="ChEBI" id="CHEBI:29985"/>
        <dbReference type="ChEBI" id="CHEBI:58359"/>
        <dbReference type="ChEBI" id="CHEBI:58725"/>
        <dbReference type="ChEBI" id="CHEBI:61527"/>
        <dbReference type="EC" id="2.6.1.16"/>
    </reaction>
</comment>
<feature type="domain" description="Glutamine amidotransferase type-2" evidence="11">
    <location>
        <begin position="2"/>
        <end position="219"/>
    </location>
</feature>
<dbReference type="NCBIfam" id="NF001484">
    <property type="entry name" value="PRK00331.1"/>
    <property type="match status" value="1"/>
</dbReference>
<dbReference type="FunFam" id="3.60.20.10:FF:000006">
    <property type="entry name" value="Glutamine--fructose-6-phosphate aminotransferase [isomerizing]"/>
    <property type="match status" value="1"/>
</dbReference>
<proteinExistence type="inferred from homology"/>
<sequence>MCGIVGVISSTEKNVVSDLVEGLRRLEYRGYDSSGVAVIADGELQRRRRAGKLVNLEANLKEDPIIGKCGIAHTRWATHGVPNDQNAHPHLTEKVAIVHNGIIENYHLLKEQLLEKGIHFSSDTDTEVILHLVEEYLNQGLSPFNAVKETLSVVRGAFAIALLFRDHPDLLIAARFGPPLAIGYGKGEMYVGSDAVALSHLTQQVTFLEDGDIAVLEASTANIYNFKGESVKRSIQQSKLANSSIDKSGFDHFMLKEIHEQPDVIRRTLSEYLNISHTGLHFRPLPFALENVSRLTIVACGTAFYAGMVAKYWFETIARIPVELDIASEFRYRQPPMPKDGVSLFISQSGETADTLAAQAYVRSQGQPSLGIINVANSSLARAVDVTFLTQAGPEIGVASTKAFTTQLCVLAVLALAFAQAKKTISKEEFSQYCRDLSQLPLLIEQALALKDDVADIARSLLESDNVLYIGRGTSYPLALEGALKLKEISYIHAEGFAAGELKHGPIALVEEGVPTVAIAPFDPLFEKTVSNIQEILSRKGPIILLSDEKGHSLFTSQAIKRIVLPTTSSFIAPMIYAIPTQLLAYYTAVLKGTDVDQPRNLAKSVTVE</sequence>
<dbReference type="SUPFAM" id="SSF56235">
    <property type="entry name" value="N-terminal nucleophile aminohydrolases (Ntn hydrolases)"/>
    <property type="match status" value="1"/>
</dbReference>
<dbReference type="FunFam" id="3.40.50.10490:FF:000001">
    <property type="entry name" value="Glutamine--fructose-6-phosphate aminotransferase [isomerizing]"/>
    <property type="match status" value="1"/>
</dbReference>
<dbReference type="SUPFAM" id="SSF53697">
    <property type="entry name" value="SIS domain"/>
    <property type="match status" value="1"/>
</dbReference>
<dbReference type="GO" id="GO:0005829">
    <property type="term" value="C:cytosol"/>
    <property type="evidence" value="ECO:0007669"/>
    <property type="project" value="TreeGrafter"/>
</dbReference>
<keyword evidence="6 10" id="KW-0032">Aminotransferase</keyword>
<keyword evidence="8" id="KW-0677">Repeat</keyword>
<accession>A0A8J7Q0I7</accession>
<name>A0A8J7Q0I7_9PROT</name>
<reference evidence="13" key="1">
    <citation type="submission" date="2021-02" db="EMBL/GenBank/DDBJ databases">
        <title>Thiocyanate and organic carbon inputs drive convergent selection for specific autotrophic Afipia and Thiobacillus strains within complex microbiomes.</title>
        <authorList>
            <person name="Huddy R.J."/>
            <person name="Sachdeva R."/>
            <person name="Kadzinga F."/>
            <person name="Kantor R.S."/>
            <person name="Harrison S.T.L."/>
            <person name="Banfield J.F."/>
        </authorList>
    </citation>
    <scope>NUCLEOTIDE SEQUENCE</scope>
    <source>
        <strain evidence="13">SCN18_10_11_15_R4_P_38_20</strain>
    </source>
</reference>
<dbReference type="GO" id="GO:0097367">
    <property type="term" value="F:carbohydrate derivative binding"/>
    <property type="evidence" value="ECO:0007669"/>
    <property type="project" value="InterPro"/>
</dbReference>
<evidence type="ECO:0000256" key="4">
    <source>
        <dbReference type="ARBA" id="ARBA00016090"/>
    </source>
</evidence>
<dbReference type="NCBIfam" id="TIGR01135">
    <property type="entry name" value="glmS"/>
    <property type="match status" value="1"/>
</dbReference>
<dbReference type="GO" id="GO:0005975">
    <property type="term" value="P:carbohydrate metabolic process"/>
    <property type="evidence" value="ECO:0007669"/>
    <property type="project" value="UniProtKB-UniRule"/>
</dbReference>
<evidence type="ECO:0000256" key="9">
    <source>
        <dbReference type="ARBA" id="ARBA00022962"/>
    </source>
</evidence>
<dbReference type="PROSITE" id="PS51464">
    <property type="entry name" value="SIS"/>
    <property type="match status" value="2"/>
</dbReference>
<keyword evidence="5 10" id="KW-0963">Cytoplasm</keyword>
<evidence type="ECO:0000256" key="10">
    <source>
        <dbReference type="HAMAP-Rule" id="MF_00164"/>
    </source>
</evidence>
<keyword evidence="9" id="KW-0315">Glutamine amidotransferase</keyword>
<dbReference type="Proteomes" id="UP000664414">
    <property type="component" value="Unassembled WGS sequence"/>
</dbReference>
<comment type="function">
    <text evidence="10">Catalyzes the first step in hexosamine metabolism, converting fructose-6P into glucosamine-6P using glutamine as a nitrogen source.</text>
</comment>
<dbReference type="CDD" id="cd05009">
    <property type="entry name" value="SIS_GlmS_GlmD_2"/>
    <property type="match status" value="1"/>
</dbReference>
<dbReference type="GO" id="GO:0006002">
    <property type="term" value="P:fructose 6-phosphate metabolic process"/>
    <property type="evidence" value="ECO:0007669"/>
    <property type="project" value="TreeGrafter"/>
</dbReference>
<dbReference type="InterPro" id="IPR046348">
    <property type="entry name" value="SIS_dom_sf"/>
</dbReference>
<evidence type="ECO:0000259" key="12">
    <source>
        <dbReference type="PROSITE" id="PS51464"/>
    </source>
</evidence>
<feature type="domain" description="SIS" evidence="12">
    <location>
        <begin position="285"/>
        <end position="424"/>
    </location>
</feature>
<evidence type="ECO:0000256" key="1">
    <source>
        <dbReference type="ARBA" id="ARBA00001031"/>
    </source>
</evidence>
<feature type="active site" description="Nucleophile; for GATase activity" evidence="10">
    <location>
        <position position="2"/>
    </location>
</feature>
<evidence type="ECO:0000256" key="3">
    <source>
        <dbReference type="ARBA" id="ARBA00012916"/>
    </source>
</evidence>
<evidence type="ECO:0000256" key="8">
    <source>
        <dbReference type="ARBA" id="ARBA00022737"/>
    </source>
</evidence>
<dbReference type="PROSITE" id="PS51278">
    <property type="entry name" value="GATASE_TYPE_2"/>
    <property type="match status" value="1"/>
</dbReference>
<protein>
    <recommendedName>
        <fullName evidence="4 10">Glutamine--fructose-6-phosphate aminotransferase [isomerizing]</fullName>
        <ecNumber evidence="3 10">2.6.1.16</ecNumber>
    </recommendedName>
    <alternativeName>
        <fullName evidence="10">D-fructose-6-phosphate amidotransferase</fullName>
    </alternativeName>
    <alternativeName>
        <fullName evidence="10">GFAT</fullName>
    </alternativeName>
    <alternativeName>
        <fullName evidence="10">Glucosamine-6-phosphate synthase</fullName>
    </alternativeName>
    <alternativeName>
        <fullName evidence="10">Hexosephosphate aminotransferase</fullName>
    </alternativeName>
    <alternativeName>
        <fullName evidence="10">L-glutamine--D-fructose-6-phosphate amidotransferase</fullName>
    </alternativeName>
</protein>
<dbReference type="AlphaFoldDB" id="A0A8J7Q0I7"/>
<organism evidence="13 14">
    <name type="scientific">Candidatus Paracaedimonas acanthamoebae</name>
    <dbReference type="NCBI Taxonomy" id="244581"/>
    <lineage>
        <taxon>Bacteria</taxon>
        <taxon>Pseudomonadati</taxon>
        <taxon>Pseudomonadota</taxon>
        <taxon>Alphaproteobacteria</taxon>
        <taxon>Holosporales</taxon>
        <taxon>Caedimonadaceae</taxon>
        <taxon>Candidatus Paracaedimonas</taxon>
    </lineage>
</organism>
<evidence type="ECO:0000313" key="13">
    <source>
        <dbReference type="EMBL" id="MBN9412908.1"/>
    </source>
</evidence>
<dbReference type="GO" id="GO:0006487">
    <property type="term" value="P:protein N-linked glycosylation"/>
    <property type="evidence" value="ECO:0007669"/>
    <property type="project" value="TreeGrafter"/>
</dbReference>
<feature type="domain" description="SIS" evidence="12">
    <location>
        <begin position="457"/>
        <end position="599"/>
    </location>
</feature>
<dbReference type="Pfam" id="PF13522">
    <property type="entry name" value="GATase_6"/>
    <property type="match status" value="1"/>
</dbReference>
<feature type="active site" description="For Fru-6P isomerization activity" evidence="10">
    <location>
        <position position="604"/>
    </location>
</feature>
<evidence type="ECO:0000256" key="5">
    <source>
        <dbReference type="ARBA" id="ARBA00022490"/>
    </source>
</evidence>
<dbReference type="EMBL" id="JAFKGL010000014">
    <property type="protein sequence ID" value="MBN9412908.1"/>
    <property type="molecule type" value="Genomic_DNA"/>
</dbReference>
<dbReference type="InterPro" id="IPR047084">
    <property type="entry name" value="GFAT_N"/>
</dbReference>
<dbReference type="InterPro" id="IPR017932">
    <property type="entry name" value="GATase_2_dom"/>
</dbReference>
<dbReference type="FunFam" id="3.40.50.10490:FF:000002">
    <property type="entry name" value="Glutamine--fructose-6-phosphate aminotransferase [isomerizing]"/>
    <property type="match status" value="1"/>
</dbReference>
<keyword evidence="7 10" id="KW-0808">Transferase</keyword>
<dbReference type="InterPro" id="IPR035490">
    <property type="entry name" value="GlmS/FrlB_SIS"/>
</dbReference>
<dbReference type="GO" id="GO:0046349">
    <property type="term" value="P:amino sugar biosynthetic process"/>
    <property type="evidence" value="ECO:0007669"/>
    <property type="project" value="UniProtKB-ARBA"/>
</dbReference>
<dbReference type="InterPro" id="IPR029055">
    <property type="entry name" value="Ntn_hydrolases_N"/>
</dbReference>
<evidence type="ECO:0000256" key="7">
    <source>
        <dbReference type="ARBA" id="ARBA00022679"/>
    </source>
</evidence>
<dbReference type="CDD" id="cd05008">
    <property type="entry name" value="SIS_GlmS_GlmD_1"/>
    <property type="match status" value="1"/>
</dbReference>
<dbReference type="EC" id="2.6.1.16" evidence="3 10"/>
<evidence type="ECO:0000256" key="6">
    <source>
        <dbReference type="ARBA" id="ARBA00022576"/>
    </source>
</evidence>
<dbReference type="PANTHER" id="PTHR10937">
    <property type="entry name" value="GLUCOSAMINE--FRUCTOSE-6-PHOSPHATE AMINOTRANSFERASE, ISOMERIZING"/>
    <property type="match status" value="1"/>
</dbReference>
<dbReference type="GO" id="GO:0006047">
    <property type="term" value="P:UDP-N-acetylglucosamine metabolic process"/>
    <property type="evidence" value="ECO:0007669"/>
    <property type="project" value="TreeGrafter"/>
</dbReference>
<dbReference type="InterPro" id="IPR005855">
    <property type="entry name" value="GFAT"/>
</dbReference>
<dbReference type="Pfam" id="PF01380">
    <property type="entry name" value="SIS"/>
    <property type="match status" value="2"/>
</dbReference>
<dbReference type="Gene3D" id="3.60.20.10">
    <property type="entry name" value="Glutamine Phosphoribosylpyrophosphate, subunit 1, domain 1"/>
    <property type="match status" value="1"/>
</dbReference>
<comment type="subcellular location">
    <subcellularLocation>
        <location evidence="2 10">Cytoplasm</location>
    </subcellularLocation>
</comment>
<dbReference type="HAMAP" id="MF_00164">
    <property type="entry name" value="GlmS"/>
    <property type="match status" value="1"/>
</dbReference>
<comment type="subunit">
    <text evidence="10">Homodimer.</text>
</comment>
<dbReference type="InterPro" id="IPR001347">
    <property type="entry name" value="SIS_dom"/>
</dbReference>
<dbReference type="InterPro" id="IPR035466">
    <property type="entry name" value="GlmS/AgaS_SIS"/>
</dbReference>
<dbReference type="PANTHER" id="PTHR10937:SF0">
    <property type="entry name" value="GLUTAMINE--FRUCTOSE-6-PHOSPHATE TRANSAMINASE (ISOMERIZING)"/>
    <property type="match status" value="1"/>
</dbReference>
<dbReference type="GO" id="GO:0004360">
    <property type="term" value="F:glutamine-fructose-6-phosphate transaminase (isomerizing) activity"/>
    <property type="evidence" value="ECO:0007669"/>
    <property type="project" value="UniProtKB-UniRule"/>
</dbReference>
<comment type="caution">
    <text evidence="13">The sequence shown here is derived from an EMBL/GenBank/DDBJ whole genome shotgun (WGS) entry which is preliminary data.</text>
</comment>